<dbReference type="SMART" id="SM00507">
    <property type="entry name" value="HNHc"/>
    <property type="match status" value="2"/>
</dbReference>
<dbReference type="EMBL" id="CAXAMN010028904">
    <property type="protein sequence ID" value="CAK9118033.1"/>
    <property type="molecule type" value="Genomic_DNA"/>
</dbReference>
<evidence type="ECO:0000313" key="3">
    <source>
        <dbReference type="Proteomes" id="UP001642484"/>
    </source>
</evidence>
<dbReference type="Proteomes" id="UP001642484">
    <property type="component" value="Unassembled WGS sequence"/>
</dbReference>
<dbReference type="InterPro" id="IPR044925">
    <property type="entry name" value="His-Me_finger_sf"/>
</dbReference>
<evidence type="ECO:0000259" key="1">
    <source>
        <dbReference type="SMART" id="SM00507"/>
    </source>
</evidence>
<proteinExistence type="predicted"/>
<name>A0ABP0T002_9DINO</name>
<organism evidence="2 3">
    <name type="scientific">Durusdinium trenchii</name>
    <dbReference type="NCBI Taxonomy" id="1381693"/>
    <lineage>
        <taxon>Eukaryota</taxon>
        <taxon>Sar</taxon>
        <taxon>Alveolata</taxon>
        <taxon>Dinophyceae</taxon>
        <taxon>Suessiales</taxon>
        <taxon>Symbiodiniaceae</taxon>
        <taxon>Durusdinium</taxon>
    </lineage>
</organism>
<reference evidence="2 3" key="1">
    <citation type="submission" date="2024-02" db="EMBL/GenBank/DDBJ databases">
        <authorList>
            <person name="Chen Y."/>
            <person name="Shah S."/>
            <person name="Dougan E. K."/>
            <person name="Thang M."/>
            <person name="Chan C."/>
        </authorList>
    </citation>
    <scope>NUCLEOTIDE SEQUENCE [LARGE SCALE GENOMIC DNA]</scope>
</reference>
<dbReference type="Pfam" id="PF13392">
    <property type="entry name" value="HNH_3"/>
    <property type="match status" value="2"/>
</dbReference>
<sequence length="413" mass="46181">MAFASRAISRRTWQELFGTRNFANFYAWRCTSSGPIQQCGAESSWQVSSRGRVCNSRGEVSYGCLQPSGYFRVNMSGNNFYVHRLVALAFLGPPPDDLTWQVHHHDGNKANNRLDNLEYVTPSQNNIASYASQTRRCGGDKQSIPVMWRAVESQTWTTSPSMKEAAAELGMSLNSVWRGCRCVKAVKGYEFQLADSQGTGALEGEDWRQMYDPVSGLKVPGRMVSSRGRIKSRNGLISLGCLLKSGYYTTSVCLNSHKRLELVHRLVAFAFLGPPPSQHCMYVNHKDLDKSNNAAENLEYVTCSENMAHFFSNTGIRNRMSRPVESRLKSSKEWTKHPSIRSTAAALSISRTSISACISRRLASACGYEFRLATKDILSGEEWRCVDLPALLREKATRKGRWPSASQLEPCTN</sequence>
<protein>
    <recommendedName>
        <fullName evidence="1">HNH nuclease domain-containing protein</fullName>
    </recommendedName>
</protein>
<feature type="domain" description="HNH nuclease" evidence="1">
    <location>
        <begin position="76"/>
        <end position="126"/>
    </location>
</feature>
<feature type="domain" description="HNH nuclease" evidence="1">
    <location>
        <begin position="257"/>
        <end position="307"/>
    </location>
</feature>
<keyword evidence="3" id="KW-1185">Reference proteome</keyword>
<dbReference type="InterPro" id="IPR003615">
    <property type="entry name" value="HNH_nuc"/>
</dbReference>
<evidence type="ECO:0000313" key="2">
    <source>
        <dbReference type="EMBL" id="CAK9118033.1"/>
    </source>
</evidence>
<comment type="caution">
    <text evidence="2">The sequence shown here is derived from an EMBL/GenBank/DDBJ whole genome shotgun (WGS) entry which is preliminary data.</text>
</comment>
<dbReference type="SUPFAM" id="SSF54060">
    <property type="entry name" value="His-Me finger endonucleases"/>
    <property type="match status" value="2"/>
</dbReference>
<accession>A0ABP0T002</accession>
<dbReference type="Gene3D" id="3.90.75.20">
    <property type="match status" value="2"/>
</dbReference>
<gene>
    <name evidence="2" type="ORF">CCMP2556_LOCUS55228</name>
</gene>